<dbReference type="Gene3D" id="1.10.287.70">
    <property type="match status" value="1"/>
</dbReference>
<name>A0ABW0BDS3_9ACTN</name>
<protein>
    <submittedName>
        <fullName evidence="4">Potassium channel family protein</fullName>
    </submittedName>
</protein>
<feature type="transmembrane region" description="Helical" evidence="2">
    <location>
        <begin position="73"/>
        <end position="94"/>
    </location>
</feature>
<keyword evidence="2" id="KW-0812">Transmembrane</keyword>
<keyword evidence="4" id="KW-0813">Transport</keyword>
<dbReference type="GO" id="GO:0034220">
    <property type="term" value="P:monoatomic ion transmembrane transport"/>
    <property type="evidence" value="ECO:0007669"/>
    <property type="project" value="UniProtKB-KW"/>
</dbReference>
<sequence>MVTFLSRLRLRPVVIVVVGAVVVLLAGGGFAAVESRQVNSYAEGVWWALSLMTTVGFVGEAPESTAGRVLSSILMVSGFGLMTLLTATIASLFVREDELPEELAEREFEKVALARLEELHRKIDALEQRLEAAPRQGDDER</sequence>
<keyword evidence="2" id="KW-1133">Transmembrane helix</keyword>
<dbReference type="SUPFAM" id="SSF81324">
    <property type="entry name" value="Voltage-gated potassium channels"/>
    <property type="match status" value="1"/>
</dbReference>
<feature type="domain" description="Potassium channel" evidence="3">
    <location>
        <begin position="21"/>
        <end position="94"/>
    </location>
</feature>
<keyword evidence="4" id="KW-0407">Ion channel</keyword>
<organism evidence="4 5">
    <name type="scientific">Nocardioides taihuensis</name>
    <dbReference type="NCBI Taxonomy" id="1835606"/>
    <lineage>
        <taxon>Bacteria</taxon>
        <taxon>Bacillati</taxon>
        <taxon>Actinomycetota</taxon>
        <taxon>Actinomycetes</taxon>
        <taxon>Propionibacteriales</taxon>
        <taxon>Nocardioidaceae</taxon>
        <taxon>Nocardioides</taxon>
    </lineage>
</organism>
<comment type="caution">
    <text evidence="4">The sequence shown here is derived from an EMBL/GenBank/DDBJ whole genome shotgun (WGS) entry which is preliminary data.</text>
</comment>
<dbReference type="Pfam" id="PF07885">
    <property type="entry name" value="Ion_trans_2"/>
    <property type="match status" value="1"/>
</dbReference>
<dbReference type="InterPro" id="IPR013099">
    <property type="entry name" value="K_chnl_dom"/>
</dbReference>
<reference evidence="5" key="1">
    <citation type="journal article" date="2019" name="Int. J. Syst. Evol. Microbiol.">
        <title>The Global Catalogue of Microorganisms (GCM) 10K type strain sequencing project: providing services to taxonomists for standard genome sequencing and annotation.</title>
        <authorList>
            <consortium name="The Broad Institute Genomics Platform"/>
            <consortium name="The Broad Institute Genome Sequencing Center for Infectious Disease"/>
            <person name="Wu L."/>
            <person name="Ma J."/>
        </authorList>
    </citation>
    <scope>NUCLEOTIDE SEQUENCE [LARGE SCALE GENOMIC DNA]</scope>
    <source>
        <strain evidence="5">DFY41</strain>
    </source>
</reference>
<gene>
    <name evidence="4" type="ORF">ACFPGP_02145</name>
</gene>
<dbReference type="RefSeq" id="WP_378586238.1">
    <property type="nucleotide sequence ID" value="NZ_JBHSKD010000002.1"/>
</dbReference>
<evidence type="ECO:0000256" key="2">
    <source>
        <dbReference type="SAM" id="Phobius"/>
    </source>
</evidence>
<feature type="coiled-coil region" evidence="1">
    <location>
        <begin position="109"/>
        <end position="136"/>
    </location>
</feature>
<dbReference type="Gene3D" id="1.20.5.110">
    <property type="match status" value="1"/>
</dbReference>
<dbReference type="Proteomes" id="UP001596087">
    <property type="component" value="Unassembled WGS sequence"/>
</dbReference>
<keyword evidence="5" id="KW-1185">Reference proteome</keyword>
<evidence type="ECO:0000259" key="3">
    <source>
        <dbReference type="Pfam" id="PF07885"/>
    </source>
</evidence>
<keyword evidence="2" id="KW-0472">Membrane</keyword>
<feature type="transmembrane region" description="Helical" evidence="2">
    <location>
        <begin position="12"/>
        <end position="32"/>
    </location>
</feature>
<evidence type="ECO:0000313" key="5">
    <source>
        <dbReference type="Proteomes" id="UP001596087"/>
    </source>
</evidence>
<proteinExistence type="predicted"/>
<dbReference type="EMBL" id="JBHSKD010000002">
    <property type="protein sequence ID" value="MFC5175455.1"/>
    <property type="molecule type" value="Genomic_DNA"/>
</dbReference>
<evidence type="ECO:0000256" key="1">
    <source>
        <dbReference type="SAM" id="Coils"/>
    </source>
</evidence>
<keyword evidence="1" id="KW-0175">Coiled coil</keyword>
<accession>A0ABW0BDS3</accession>
<keyword evidence="4" id="KW-0406">Ion transport</keyword>
<evidence type="ECO:0000313" key="4">
    <source>
        <dbReference type="EMBL" id="MFC5175455.1"/>
    </source>
</evidence>
<feature type="transmembrane region" description="Helical" evidence="2">
    <location>
        <begin position="44"/>
        <end position="61"/>
    </location>
</feature>